<dbReference type="Pfam" id="PF03486">
    <property type="entry name" value="HI0933_like"/>
    <property type="match status" value="1"/>
</dbReference>
<dbReference type="Gene3D" id="1.10.8.260">
    <property type="entry name" value="HI0933 insert domain-like"/>
    <property type="match status" value="1"/>
</dbReference>
<dbReference type="InterPro" id="IPR036188">
    <property type="entry name" value="FAD/NAD-bd_sf"/>
</dbReference>
<keyword evidence="7" id="KW-1185">Reference proteome</keyword>
<feature type="domain" description="RsdA/BaiN/AoA(So)-like insert" evidence="5">
    <location>
        <begin position="188"/>
        <end position="367"/>
    </location>
</feature>
<dbReference type="AlphaFoldDB" id="A0A0P7B180"/>
<proteinExistence type="predicted"/>
<dbReference type="Pfam" id="PF22780">
    <property type="entry name" value="HI0933_like_1st"/>
    <property type="match status" value="1"/>
</dbReference>
<sequence length="433" mass="47323">MYDVIIAGGGAAGFYAAIQLATEHPGLSIGIFERGKTVLGKVKVSGGGRCNVTHAAFNPTDLVNHYPRGKKELLGPFHSHATGDVMEFFETRGVPLKIEEDGRIFPVSDNSQSIIDCFLEEAERLGVRILKNYAIKAINPLGNGKEGWRVTTKNKYYNCRYLVVATGSNPKIWEQLGGLGHHIVKPVPSLFTFNIADDRIKSIPGISTQAYVEVLPNNHLASNIVVALKSKPVKKEAILTAEGPVLVTHWGLSGPAILKLSAWGALPLHALNYTFKIRVNWVPEYTSASLFGLFLTVKDVEAKKTILKTKPVDLPRRLWTNLVKASGISTDLRWADASNQVLQGLVEQLTQCVFRVEGKSTFKEEFVTAGGVDLKEINFKTFESKVLANLYFAGEVINVDAITGGFNFQNAWTGAFLAAKAIVAKEESLKDIG</sequence>
<reference evidence="6 7" key="1">
    <citation type="submission" date="2015-09" db="EMBL/GenBank/DDBJ databases">
        <title>Genome sequence of the marine flavobacterium Croceitalea dokdonensis DOKDO 023 that contains proton- and sodium-pumping rhodopsins.</title>
        <authorList>
            <person name="Kwon S.-K."/>
            <person name="Lee H.K."/>
            <person name="Kwak M.-J."/>
            <person name="Kim J.F."/>
        </authorList>
    </citation>
    <scope>NUCLEOTIDE SEQUENCE [LARGE SCALE GENOMIC DNA]</scope>
    <source>
        <strain evidence="6 7">DOKDO 023</strain>
    </source>
</reference>
<dbReference type="Proteomes" id="UP000050280">
    <property type="component" value="Unassembled WGS sequence"/>
</dbReference>
<name>A0A0P7B180_9FLAO</name>
<evidence type="ECO:0000313" key="7">
    <source>
        <dbReference type="Proteomes" id="UP000050280"/>
    </source>
</evidence>
<dbReference type="InterPro" id="IPR023166">
    <property type="entry name" value="BaiN-like_dom_sf"/>
</dbReference>
<evidence type="ECO:0000256" key="3">
    <source>
        <dbReference type="ARBA" id="ARBA00022827"/>
    </source>
</evidence>
<dbReference type="Gene3D" id="2.40.30.10">
    <property type="entry name" value="Translation factors"/>
    <property type="match status" value="1"/>
</dbReference>
<dbReference type="InterPro" id="IPR057661">
    <property type="entry name" value="RsdA/BaiN/AoA(So)_Rossmann"/>
</dbReference>
<dbReference type="OrthoDB" id="9773233at2"/>
<dbReference type="PANTHER" id="PTHR42887:SF2">
    <property type="entry name" value="OS12G0638800 PROTEIN"/>
    <property type="match status" value="1"/>
</dbReference>
<organism evidence="6 7">
    <name type="scientific">Croceitalea dokdonensis DOKDO 023</name>
    <dbReference type="NCBI Taxonomy" id="1300341"/>
    <lineage>
        <taxon>Bacteria</taxon>
        <taxon>Pseudomonadati</taxon>
        <taxon>Bacteroidota</taxon>
        <taxon>Flavobacteriia</taxon>
        <taxon>Flavobacteriales</taxon>
        <taxon>Flavobacteriaceae</taxon>
        <taxon>Croceitalea</taxon>
    </lineage>
</organism>
<evidence type="ECO:0000313" key="6">
    <source>
        <dbReference type="EMBL" id="KPM32743.1"/>
    </source>
</evidence>
<comment type="cofactor">
    <cofactor evidence="1">
        <name>FAD</name>
        <dbReference type="ChEBI" id="CHEBI:57692"/>
    </cofactor>
</comment>
<dbReference type="PANTHER" id="PTHR42887">
    <property type="entry name" value="OS12G0638800 PROTEIN"/>
    <property type="match status" value="1"/>
</dbReference>
<dbReference type="STRING" id="1300341.I595_1170"/>
<dbReference type="PATRIC" id="fig|1300341.3.peg.1373"/>
<dbReference type="PRINTS" id="PR00411">
    <property type="entry name" value="PNDRDTASEI"/>
</dbReference>
<evidence type="ECO:0008006" key="8">
    <source>
        <dbReference type="Google" id="ProtNLM"/>
    </source>
</evidence>
<dbReference type="PRINTS" id="PR00368">
    <property type="entry name" value="FADPNR"/>
</dbReference>
<keyword evidence="2" id="KW-0285">Flavoprotein</keyword>
<dbReference type="InterPro" id="IPR004792">
    <property type="entry name" value="BaiN-like"/>
</dbReference>
<dbReference type="NCBIfam" id="TIGR00275">
    <property type="entry name" value="aminoacetone oxidase family FAD-binding enzyme"/>
    <property type="match status" value="1"/>
</dbReference>
<evidence type="ECO:0000259" key="5">
    <source>
        <dbReference type="Pfam" id="PF22780"/>
    </source>
</evidence>
<protein>
    <recommendedName>
        <fullName evidence="8">HI0933 family protein</fullName>
    </recommendedName>
</protein>
<dbReference type="EMBL" id="LDJX01000002">
    <property type="protein sequence ID" value="KPM32743.1"/>
    <property type="molecule type" value="Genomic_DNA"/>
</dbReference>
<gene>
    <name evidence="6" type="ORF">I595_1170</name>
</gene>
<dbReference type="Gene3D" id="3.50.50.60">
    <property type="entry name" value="FAD/NAD(P)-binding domain"/>
    <property type="match status" value="1"/>
</dbReference>
<evidence type="ECO:0000256" key="1">
    <source>
        <dbReference type="ARBA" id="ARBA00001974"/>
    </source>
</evidence>
<dbReference type="RefSeq" id="WP_054558354.1">
    <property type="nucleotide sequence ID" value="NZ_LDJX01000002.1"/>
</dbReference>
<dbReference type="SUPFAM" id="SSF160996">
    <property type="entry name" value="HI0933 insert domain-like"/>
    <property type="match status" value="1"/>
</dbReference>
<keyword evidence="3" id="KW-0274">FAD</keyword>
<accession>A0A0P7B180</accession>
<evidence type="ECO:0000256" key="2">
    <source>
        <dbReference type="ARBA" id="ARBA00022630"/>
    </source>
</evidence>
<evidence type="ECO:0000259" key="4">
    <source>
        <dbReference type="Pfam" id="PF03486"/>
    </source>
</evidence>
<dbReference type="SUPFAM" id="SSF51905">
    <property type="entry name" value="FAD/NAD(P)-binding domain"/>
    <property type="match status" value="1"/>
</dbReference>
<feature type="domain" description="RsdA/BaiN/AoA(So)-like Rossmann fold-like" evidence="4">
    <location>
        <begin position="3"/>
        <end position="420"/>
    </location>
</feature>
<dbReference type="InterPro" id="IPR055178">
    <property type="entry name" value="RsdA/BaiN/AoA(So)-like_dom"/>
</dbReference>
<comment type="caution">
    <text evidence="6">The sequence shown here is derived from an EMBL/GenBank/DDBJ whole genome shotgun (WGS) entry which is preliminary data.</text>
</comment>